<dbReference type="GO" id="GO:0004069">
    <property type="term" value="F:L-aspartate:2-oxoglutarate aminotransferase activity"/>
    <property type="evidence" value="ECO:0007669"/>
    <property type="project" value="UniProtKB-EC"/>
</dbReference>
<organism evidence="9 10">
    <name type="scientific">Roseomonas acroporae</name>
    <dbReference type="NCBI Taxonomy" id="2937791"/>
    <lineage>
        <taxon>Bacteria</taxon>
        <taxon>Pseudomonadati</taxon>
        <taxon>Pseudomonadota</taxon>
        <taxon>Alphaproteobacteria</taxon>
        <taxon>Acetobacterales</taxon>
        <taxon>Roseomonadaceae</taxon>
        <taxon>Roseomonas</taxon>
    </lineage>
</organism>
<dbReference type="AlphaFoldDB" id="A0A9X2BXS7"/>
<comment type="caution">
    <text evidence="9">The sequence shown here is derived from an EMBL/GenBank/DDBJ whole genome shotgun (WGS) entry which is preliminary data.</text>
</comment>
<evidence type="ECO:0000313" key="10">
    <source>
        <dbReference type="Proteomes" id="UP001139516"/>
    </source>
</evidence>
<dbReference type="RefSeq" id="WP_248668367.1">
    <property type="nucleotide sequence ID" value="NZ_JALPRX010000078.1"/>
</dbReference>
<dbReference type="PANTHER" id="PTHR46383">
    <property type="entry name" value="ASPARTATE AMINOTRANSFERASE"/>
    <property type="match status" value="1"/>
</dbReference>
<dbReference type="Proteomes" id="UP001139516">
    <property type="component" value="Unassembled WGS sequence"/>
</dbReference>
<reference evidence="9" key="1">
    <citation type="submission" date="2022-04" db="EMBL/GenBank/DDBJ databases">
        <title>Roseomonas acroporae sp. nov., isolated from coral Acropora digitifera.</title>
        <authorList>
            <person name="Sun H."/>
        </authorList>
    </citation>
    <scope>NUCLEOTIDE SEQUENCE</scope>
    <source>
        <strain evidence="9">NAR14</strain>
    </source>
</reference>
<evidence type="ECO:0000256" key="6">
    <source>
        <dbReference type="ARBA" id="ARBA00049185"/>
    </source>
</evidence>
<evidence type="ECO:0000256" key="7">
    <source>
        <dbReference type="RuleBase" id="RU000481"/>
    </source>
</evidence>
<evidence type="ECO:0000313" key="9">
    <source>
        <dbReference type="EMBL" id="MCK8786254.1"/>
    </source>
</evidence>
<dbReference type="CDD" id="cd00609">
    <property type="entry name" value="AAT_like"/>
    <property type="match status" value="1"/>
</dbReference>
<protein>
    <recommendedName>
        <fullName evidence="7">Aminotransferase</fullName>
        <ecNumber evidence="7">2.6.1.-</ecNumber>
    </recommendedName>
</protein>
<evidence type="ECO:0000259" key="8">
    <source>
        <dbReference type="Pfam" id="PF00155"/>
    </source>
</evidence>
<dbReference type="GO" id="GO:0030170">
    <property type="term" value="F:pyridoxal phosphate binding"/>
    <property type="evidence" value="ECO:0007669"/>
    <property type="project" value="InterPro"/>
</dbReference>
<feature type="domain" description="Aminotransferase class I/classII large" evidence="8">
    <location>
        <begin position="34"/>
        <end position="387"/>
    </location>
</feature>
<dbReference type="SUPFAM" id="SSF53383">
    <property type="entry name" value="PLP-dependent transferases"/>
    <property type="match status" value="1"/>
</dbReference>
<evidence type="ECO:0000256" key="5">
    <source>
        <dbReference type="ARBA" id="ARBA00022898"/>
    </source>
</evidence>
<dbReference type="EC" id="2.6.1.-" evidence="7"/>
<dbReference type="Gene3D" id="3.40.640.10">
    <property type="entry name" value="Type I PLP-dependent aspartate aminotransferase-like (Major domain)"/>
    <property type="match status" value="1"/>
</dbReference>
<comment type="cofactor">
    <cofactor evidence="1 7">
        <name>pyridoxal 5'-phosphate</name>
        <dbReference type="ChEBI" id="CHEBI:597326"/>
    </cofactor>
</comment>
<name>A0A9X2BXS7_9PROT</name>
<keyword evidence="4 7" id="KW-0808">Transferase</keyword>
<sequence length="394" mass="42439">MPAFPATARPAIASLEASAIRAVAESLPDLTGVIPLWFGEADVATPRFITEAAHRSLDAGETFYAANLGLRELREAIARYNARAGRTVPVERICVTSAGVNALMLACQALLDPGDRVLLPTPHWPNLSEIPRLLGAAVETVPLRLSNGLWQIGLDELLAAIRPDTRLVILNSPANPTGWTLTRDEQRAVLDHCRRLGVWILADEVYERLCFDDAGGSAPGRAPSFLDIASPEDRLVVVNSFSKSWAMTGWRLGWLVLPPTLMPAFNKVTEYNTSCAPTFVQRAGVAALDEGDDFVTATTGTLRARRDLAAGLLNRVPGLHAPVPRGAMYLFLAVDGERDSLSLAKRILREAKVGLAPGVAFGPAGEGCLRLCFAVAEERLAEACGRLDRFFRGG</sequence>
<dbReference type="PROSITE" id="PS00105">
    <property type="entry name" value="AA_TRANSFER_CLASS_1"/>
    <property type="match status" value="1"/>
</dbReference>
<comment type="similarity">
    <text evidence="2 7">Belongs to the class-I pyridoxal-phosphate-dependent aminotransferase family.</text>
</comment>
<keyword evidence="3 7" id="KW-0032">Aminotransferase</keyword>
<dbReference type="GO" id="GO:0006520">
    <property type="term" value="P:amino acid metabolic process"/>
    <property type="evidence" value="ECO:0007669"/>
    <property type="project" value="InterPro"/>
</dbReference>
<comment type="catalytic activity">
    <reaction evidence="6">
        <text>L-aspartate + 2-oxoglutarate = oxaloacetate + L-glutamate</text>
        <dbReference type="Rhea" id="RHEA:21824"/>
        <dbReference type="ChEBI" id="CHEBI:16452"/>
        <dbReference type="ChEBI" id="CHEBI:16810"/>
        <dbReference type="ChEBI" id="CHEBI:29985"/>
        <dbReference type="ChEBI" id="CHEBI:29991"/>
        <dbReference type="EC" id="2.6.1.1"/>
    </reaction>
</comment>
<dbReference type="Gene3D" id="3.90.1150.10">
    <property type="entry name" value="Aspartate Aminotransferase, domain 1"/>
    <property type="match status" value="1"/>
</dbReference>
<dbReference type="InterPro" id="IPR004838">
    <property type="entry name" value="NHTrfase_class1_PyrdxlP-BS"/>
</dbReference>
<keyword evidence="5" id="KW-0663">Pyridoxal phosphate</keyword>
<evidence type="ECO:0000256" key="2">
    <source>
        <dbReference type="ARBA" id="ARBA00007441"/>
    </source>
</evidence>
<dbReference type="InterPro" id="IPR050596">
    <property type="entry name" value="AspAT/PAT-like"/>
</dbReference>
<gene>
    <name evidence="9" type="ORF">M0638_17905</name>
</gene>
<evidence type="ECO:0000256" key="3">
    <source>
        <dbReference type="ARBA" id="ARBA00022576"/>
    </source>
</evidence>
<dbReference type="InterPro" id="IPR015424">
    <property type="entry name" value="PyrdxlP-dep_Trfase"/>
</dbReference>
<proteinExistence type="inferred from homology"/>
<dbReference type="InterPro" id="IPR015422">
    <property type="entry name" value="PyrdxlP-dep_Trfase_small"/>
</dbReference>
<dbReference type="InterPro" id="IPR004839">
    <property type="entry name" value="Aminotransferase_I/II_large"/>
</dbReference>
<keyword evidence="10" id="KW-1185">Reference proteome</keyword>
<accession>A0A9X2BXS7</accession>
<evidence type="ECO:0000256" key="1">
    <source>
        <dbReference type="ARBA" id="ARBA00001933"/>
    </source>
</evidence>
<dbReference type="EMBL" id="JALPRX010000078">
    <property type="protein sequence ID" value="MCK8786254.1"/>
    <property type="molecule type" value="Genomic_DNA"/>
</dbReference>
<evidence type="ECO:0000256" key="4">
    <source>
        <dbReference type="ARBA" id="ARBA00022679"/>
    </source>
</evidence>
<dbReference type="NCBIfam" id="NF004770">
    <property type="entry name" value="PRK06108.1"/>
    <property type="match status" value="1"/>
</dbReference>
<dbReference type="Pfam" id="PF00155">
    <property type="entry name" value="Aminotran_1_2"/>
    <property type="match status" value="1"/>
</dbReference>
<dbReference type="InterPro" id="IPR015421">
    <property type="entry name" value="PyrdxlP-dep_Trfase_major"/>
</dbReference>